<keyword evidence="1" id="KW-0732">Signal</keyword>
<dbReference type="AlphaFoldDB" id="A0A9X2RCX8"/>
<proteinExistence type="predicted"/>
<dbReference type="EMBL" id="JANDBC010000001">
    <property type="protein sequence ID" value="MCP9290217.1"/>
    <property type="molecule type" value="Genomic_DNA"/>
</dbReference>
<evidence type="ECO:0000256" key="1">
    <source>
        <dbReference type="SAM" id="SignalP"/>
    </source>
</evidence>
<name>A0A9X2RCX8_9BACT</name>
<gene>
    <name evidence="2" type="ORF">NM125_01330</name>
</gene>
<feature type="signal peptide" evidence="1">
    <location>
        <begin position="1"/>
        <end position="22"/>
    </location>
</feature>
<protein>
    <submittedName>
        <fullName evidence="2">Uncharacterized protein</fullName>
    </submittedName>
</protein>
<feature type="chain" id="PRO_5040931191" evidence="1">
    <location>
        <begin position="23"/>
        <end position="214"/>
    </location>
</feature>
<accession>A0A9X2RCX8</accession>
<sequence length="214" mass="24434">MLNIISKSTFLLLLLYSNTLFAQQEVTITAGDTTVVNSRLISFNAFAEAVGVDILSETEYSGTTHLRLWGPLSHSFAARFLDVSIESDQISGKWYATWINNSRQKSKKELYKKWNCTSDICTVSNDFGSRSGCLIKEADTEAIRSIRNLVFESGFIELLNQPLDRRVQLDGKSLHVEILNEEGYRFVSFMHYHIQHHPQKQLIDKARTVLGLWQ</sequence>
<keyword evidence="3" id="KW-1185">Reference proteome</keyword>
<dbReference type="Proteomes" id="UP001139125">
    <property type="component" value="Unassembled WGS sequence"/>
</dbReference>
<dbReference type="RefSeq" id="WP_255132098.1">
    <property type="nucleotide sequence ID" value="NZ_JANDBC010000001.1"/>
</dbReference>
<evidence type="ECO:0000313" key="2">
    <source>
        <dbReference type="EMBL" id="MCP9290217.1"/>
    </source>
</evidence>
<organism evidence="2 3">
    <name type="scientific">Gracilimonas sediminicola</name>
    <dbReference type="NCBI Taxonomy" id="2952158"/>
    <lineage>
        <taxon>Bacteria</taxon>
        <taxon>Pseudomonadati</taxon>
        <taxon>Balneolota</taxon>
        <taxon>Balneolia</taxon>
        <taxon>Balneolales</taxon>
        <taxon>Balneolaceae</taxon>
        <taxon>Gracilimonas</taxon>
    </lineage>
</organism>
<comment type="caution">
    <text evidence="2">The sequence shown here is derived from an EMBL/GenBank/DDBJ whole genome shotgun (WGS) entry which is preliminary data.</text>
</comment>
<evidence type="ECO:0000313" key="3">
    <source>
        <dbReference type="Proteomes" id="UP001139125"/>
    </source>
</evidence>
<reference evidence="2" key="1">
    <citation type="submission" date="2022-06" db="EMBL/GenBank/DDBJ databases">
        <title>Gracilimonas sp. CAU 1638 isolated from sea sediment.</title>
        <authorList>
            <person name="Kim W."/>
        </authorList>
    </citation>
    <scope>NUCLEOTIDE SEQUENCE</scope>
    <source>
        <strain evidence="2">CAU 1638</strain>
    </source>
</reference>